<dbReference type="VEuPathDB" id="FungiDB:CC77DRAFT_741181"/>
<dbReference type="Gene3D" id="3.30.110.70">
    <property type="entry name" value="Hypothetical protein apc22750. Chain B"/>
    <property type="match status" value="1"/>
</dbReference>
<dbReference type="Proteomes" id="UP000077248">
    <property type="component" value="Unassembled WGS sequence"/>
</dbReference>
<dbReference type="PANTHER" id="PTHR34068">
    <property type="entry name" value="UPF0145 PROTEIN YBJQ"/>
    <property type="match status" value="1"/>
</dbReference>
<dbReference type="InterPro" id="IPR035439">
    <property type="entry name" value="UPF0145_dom_sf"/>
</dbReference>
<dbReference type="InterPro" id="IPR002765">
    <property type="entry name" value="UPF0145_YbjQ-like"/>
</dbReference>
<sequence length="172" mass="18657">MLTNRRSTMMVPPNRMPSWHPHSKGTMPQQPLSSPLAIDTEAPSSRTPAVLTSTTNDLPGHRVIRVLGAVHGTTSATRKDTKSFIKNIASTFSSNWGEAKSVTSIVYQARDQAIDRLVKEAISKGANAITGLDIRESEILGCVVVSVSGTAAWVEKESQIKRDSAQESDPFR</sequence>
<feature type="compositionally biased region" description="Polar residues" evidence="2">
    <location>
        <begin position="42"/>
        <end position="55"/>
    </location>
</feature>
<dbReference type="SUPFAM" id="SSF117782">
    <property type="entry name" value="YbjQ-like"/>
    <property type="match status" value="1"/>
</dbReference>
<dbReference type="OMA" id="SWHPHSK"/>
<organism evidence="3 4">
    <name type="scientific">Alternaria alternata</name>
    <name type="common">Alternaria rot fungus</name>
    <name type="synonym">Torula alternata</name>
    <dbReference type="NCBI Taxonomy" id="5599"/>
    <lineage>
        <taxon>Eukaryota</taxon>
        <taxon>Fungi</taxon>
        <taxon>Dikarya</taxon>
        <taxon>Ascomycota</taxon>
        <taxon>Pezizomycotina</taxon>
        <taxon>Dothideomycetes</taxon>
        <taxon>Pleosporomycetidae</taxon>
        <taxon>Pleosporales</taxon>
        <taxon>Pleosporineae</taxon>
        <taxon>Pleosporaceae</taxon>
        <taxon>Alternaria</taxon>
        <taxon>Alternaria sect. Alternaria</taxon>
        <taxon>Alternaria alternata complex</taxon>
    </lineage>
</organism>
<feature type="region of interest" description="Disordered" evidence="2">
    <location>
        <begin position="1"/>
        <end position="55"/>
    </location>
</feature>
<name>A0A177DSV2_ALTAL</name>
<comment type="similarity">
    <text evidence="1">Belongs to the UPF0145 family.</text>
</comment>
<dbReference type="Pfam" id="PF01906">
    <property type="entry name" value="YbjQ_1"/>
    <property type="match status" value="1"/>
</dbReference>
<protein>
    <recommendedName>
        <fullName evidence="5">DUF74-domain-containing protein</fullName>
    </recommendedName>
</protein>
<keyword evidence="4" id="KW-1185">Reference proteome</keyword>
<gene>
    <name evidence="3" type="ORF">CC77DRAFT_741181</name>
</gene>
<dbReference type="PANTHER" id="PTHR34068:SF2">
    <property type="entry name" value="UPF0145 PROTEIN SCO3412"/>
    <property type="match status" value="1"/>
</dbReference>
<reference evidence="3 4" key="1">
    <citation type="submission" date="2016-05" db="EMBL/GenBank/DDBJ databases">
        <title>Comparative analysis of secretome profiles of manganese(II)-oxidizing ascomycete fungi.</title>
        <authorList>
            <consortium name="DOE Joint Genome Institute"/>
            <person name="Zeiner C.A."/>
            <person name="Purvine S.O."/>
            <person name="Zink E.M."/>
            <person name="Wu S."/>
            <person name="Pasa-Tolic L."/>
            <person name="Chaput D.L."/>
            <person name="Haridas S."/>
            <person name="Grigoriev I.V."/>
            <person name="Santelli C.M."/>
            <person name="Hansel C.M."/>
        </authorList>
    </citation>
    <scope>NUCLEOTIDE SEQUENCE [LARGE SCALE GENOMIC DNA]</scope>
    <source>
        <strain evidence="3 4">SRC1lrK2f</strain>
    </source>
</reference>
<evidence type="ECO:0000256" key="2">
    <source>
        <dbReference type="SAM" id="MobiDB-lite"/>
    </source>
</evidence>
<dbReference type="GeneID" id="29118602"/>
<dbReference type="KEGG" id="aalt:CC77DRAFT_741181"/>
<proteinExistence type="inferred from homology"/>
<dbReference type="EMBL" id="KV441474">
    <property type="protein sequence ID" value="OAG22597.1"/>
    <property type="molecule type" value="Genomic_DNA"/>
</dbReference>
<dbReference type="AlphaFoldDB" id="A0A177DSV2"/>
<evidence type="ECO:0000313" key="3">
    <source>
        <dbReference type="EMBL" id="OAG22597.1"/>
    </source>
</evidence>
<evidence type="ECO:0000313" key="4">
    <source>
        <dbReference type="Proteomes" id="UP000077248"/>
    </source>
</evidence>
<accession>A0A177DSV2</accession>
<evidence type="ECO:0008006" key="5">
    <source>
        <dbReference type="Google" id="ProtNLM"/>
    </source>
</evidence>
<dbReference type="RefSeq" id="XP_018388018.1">
    <property type="nucleotide sequence ID" value="XM_018533008.1"/>
</dbReference>
<evidence type="ECO:0000256" key="1">
    <source>
        <dbReference type="ARBA" id="ARBA00010751"/>
    </source>
</evidence>